<evidence type="ECO:0000313" key="3">
    <source>
        <dbReference type="Proteomes" id="UP000800097"/>
    </source>
</evidence>
<sequence>MLELYLLTFNCARNLVDPNTLAPVLFNALPPSTSVPDLVAISLQEISPIAYSFLGGSYLKPYFDRIQTTVQLAASLRSHDTEQLEHVASKSLGMTALMIFAKPHLRTRIQWIQPAGVGVGLWNMGNKGAVAMRLGISSPNSDSVLVMAIVAAHLAPMEANVQARNKDWESIVRNLVFLNDDDSGYSSSEEAPLLSSTSETPANGEGLFASTNHFIFLAGDLNYRTRDKPPSRVGHQTYPRLTLTDPDFEHFSDLFQEDQLIRELEGNRTLHHLQERPVRFPPTYKYTKRQKTSPGTVSSDEDWEWAAHRFPSWCDRILYLPPPNGAVSFGNYTALPVQHTSDHRPVALSLSIDEACFERDMQNHVPPSPPFPLNPGWKARRDAARQLEVLTGILSYLALTKEGNTILAGIGGIALATWWLSTWLRA</sequence>
<organism evidence="2 3">
    <name type="scientific">Westerdykella ornata</name>
    <dbReference type="NCBI Taxonomy" id="318751"/>
    <lineage>
        <taxon>Eukaryota</taxon>
        <taxon>Fungi</taxon>
        <taxon>Dikarya</taxon>
        <taxon>Ascomycota</taxon>
        <taxon>Pezizomycotina</taxon>
        <taxon>Dothideomycetes</taxon>
        <taxon>Pleosporomycetidae</taxon>
        <taxon>Pleosporales</taxon>
        <taxon>Sporormiaceae</taxon>
        <taxon>Westerdykella</taxon>
    </lineage>
</organism>
<dbReference type="GO" id="GO:0046856">
    <property type="term" value="P:phosphatidylinositol dephosphorylation"/>
    <property type="evidence" value="ECO:0007669"/>
    <property type="project" value="InterPro"/>
</dbReference>
<gene>
    <name evidence="2" type="ORF">EI97DRAFT_180252</name>
</gene>
<accession>A0A6A6JUS6</accession>
<reference evidence="2" key="1">
    <citation type="journal article" date="2020" name="Stud. Mycol.">
        <title>101 Dothideomycetes genomes: a test case for predicting lifestyles and emergence of pathogens.</title>
        <authorList>
            <person name="Haridas S."/>
            <person name="Albert R."/>
            <person name="Binder M."/>
            <person name="Bloem J."/>
            <person name="Labutti K."/>
            <person name="Salamov A."/>
            <person name="Andreopoulos B."/>
            <person name="Baker S."/>
            <person name="Barry K."/>
            <person name="Bills G."/>
            <person name="Bluhm B."/>
            <person name="Cannon C."/>
            <person name="Castanera R."/>
            <person name="Culley D."/>
            <person name="Daum C."/>
            <person name="Ezra D."/>
            <person name="Gonzalez J."/>
            <person name="Henrissat B."/>
            <person name="Kuo A."/>
            <person name="Liang C."/>
            <person name="Lipzen A."/>
            <person name="Lutzoni F."/>
            <person name="Magnuson J."/>
            <person name="Mondo S."/>
            <person name="Nolan M."/>
            <person name="Ohm R."/>
            <person name="Pangilinan J."/>
            <person name="Park H.-J."/>
            <person name="Ramirez L."/>
            <person name="Alfaro M."/>
            <person name="Sun H."/>
            <person name="Tritt A."/>
            <person name="Yoshinaga Y."/>
            <person name="Zwiers L.-H."/>
            <person name="Turgeon B."/>
            <person name="Goodwin S."/>
            <person name="Spatafora J."/>
            <person name="Crous P."/>
            <person name="Grigoriev I."/>
        </authorList>
    </citation>
    <scope>NUCLEOTIDE SEQUENCE</scope>
    <source>
        <strain evidence="2">CBS 379.55</strain>
    </source>
</reference>
<dbReference type="InterPro" id="IPR000300">
    <property type="entry name" value="IPPc"/>
</dbReference>
<dbReference type="PANTHER" id="PTHR11200">
    <property type="entry name" value="INOSITOL 5-PHOSPHATASE"/>
    <property type="match status" value="1"/>
</dbReference>
<dbReference type="Proteomes" id="UP000800097">
    <property type="component" value="Unassembled WGS sequence"/>
</dbReference>
<protein>
    <submittedName>
        <fullName evidence="2">DNase I-like protein</fullName>
    </submittedName>
</protein>
<dbReference type="GeneID" id="54546678"/>
<dbReference type="SMART" id="SM00128">
    <property type="entry name" value="IPPc"/>
    <property type="match status" value="1"/>
</dbReference>
<dbReference type="InterPro" id="IPR046985">
    <property type="entry name" value="IP5"/>
</dbReference>
<dbReference type="PANTHER" id="PTHR11200:SF286">
    <property type="entry name" value="5-PHOSPHATASE, PUTATIVE (AFU_ORTHOLOGUE AFUA_5G07600)-RELATED"/>
    <property type="match status" value="1"/>
</dbReference>
<dbReference type="AlphaFoldDB" id="A0A6A6JUS6"/>
<dbReference type="EMBL" id="ML986486">
    <property type="protein sequence ID" value="KAF2279568.1"/>
    <property type="molecule type" value="Genomic_DNA"/>
</dbReference>
<dbReference type="RefSeq" id="XP_033657107.1">
    <property type="nucleotide sequence ID" value="XM_033793503.1"/>
</dbReference>
<dbReference type="OrthoDB" id="62798at2759"/>
<evidence type="ECO:0000259" key="1">
    <source>
        <dbReference type="SMART" id="SM00128"/>
    </source>
</evidence>
<name>A0A6A6JUS6_WESOR</name>
<feature type="domain" description="Inositol polyphosphate-related phosphatase" evidence="1">
    <location>
        <begin position="1"/>
        <end position="358"/>
    </location>
</feature>
<dbReference type="GO" id="GO:0004439">
    <property type="term" value="F:phosphatidylinositol-4,5-bisphosphate 5-phosphatase activity"/>
    <property type="evidence" value="ECO:0007669"/>
    <property type="project" value="TreeGrafter"/>
</dbReference>
<dbReference type="InterPro" id="IPR036691">
    <property type="entry name" value="Endo/exonu/phosph_ase_sf"/>
</dbReference>
<proteinExistence type="predicted"/>
<dbReference type="Pfam" id="PF22669">
    <property type="entry name" value="Exo_endo_phos2"/>
    <property type="match status" value="1"/>
</dbReference>
<keyword evidence="3" id="KW-1185">Reference proteome</keyword>
<evidence type="ECO:0000313" key="2">
    <source>
        <dbReference type="EMBL" id="KAF2279568.1"/>
    </source>
</evidence>
<dbReference type="Gene3D" id="3.60.10.10">
    <property type="entry name" value="Endonuclease/exonuclease/phosphatase"/>
    <property type="match status" value="1"/>
</dbReference>
<dbReference type="SUPFAM" id="SSF56219">
    <property type="entry name" value="DNase I-like"/>
    <property type="match status" value="1"/>
</dbReference>